<evidence type="ECO:0000313" key="2">
    <source>
        <dbReference type="Proteomes" id="UP000586722"/>
    </source>
</evidence>
<organism evidence="1 2">
    <name type="scientific">Pannonibacter tanglangensis</name>
    <dbReference type="NCBI Taxonomy" id="2750084"/>
    <lineage>
        <taxon>Bacteria</taxon>
        <taxon>Pseudomonadati</taxon>
        <taxon>Pseudomonadota</taxon>
        <taxon>Alphaproteobacteria</taxon>
        <taxon>Hyphomicrobiales</taxon>
        <taxon>Stappiaceae</taxon>
        <taxon>Pannonibacter</taxon>
    </lineage>
</organism>
<comment type="caution">
    <text evidence="1">The sequence shown here is derived from an EMBL/GenBank/DDBJ whole genome shotgun (WGS) entry which is preliminary data.</text>
</comment>
<dbReference type="EMBL" id="JAABLQ010000001">
    <property type="protein sequence ID" value="NBN78692.1"/>
    <property type="molecule type" value="Genomic_DNA"/>
</dbReference>
<dbReference type="AlphaFoldDB" id="A0A7X5J8N3"/>
<protein>
    <submittedName>
        <fullName evidence="1">Helix-turn-helix domain-containing protein</fullName>
    </submittedName>
</protein>
<keyword evidence="2" id="KW-1185">Reference proteome</keyword>
<dbReference type="Gene3D" id="1.10.10.10">
    <property type="entry name" value="Winged helix-like DNA-binding domain superfamily/Winged helix DNA-binding domain"/>
    <property type="match status" value="1"/>
</dbReference>
<dbReference type="InterPro" id="IPR036388">
    <property type="entry name" value="WH-like_DNA-bd_sf"/>
</dbReference>
<reference evidence="2" key="1">
    <citation type="submission" date="2020-01" db="EMBL/GenBank/DDBJ databases">
        <authorList>
            <person name="Fang Y."/>
            <person name="Sun R."/>
            <person name="Nie L."/>
            <person name="He J."/>
            <person name="Hao L."/>
            <person name="Wang L."/>
            <person name="Su S."/>
            <person name="Lv E."/>
            <person name="Zhang Z."/>
            <person name="Xie R."/>
            <person name="Liu H."/>
        </authorList>
    </citation>
    <scope>NUCLEOTIDE SEQUENCE [LARGE SCALE GENOMIC DNA]</scope>
    <source>
        <strain evidence="2">XCT-53</strain>
    </source>
</reference>
<sequence>MSILLMSRIFKAPLGGASRKLLALRLADYADDDGRGIWPTVATLAAQTELSERTVQRLLADFVEEGLLVVVAEASGRRGQATRYDMVPEAIGRPAAASDGCHGVTGDTVSPVSTGDMDDATGDTSDADGCHHVTRTIKEPSITVIERERASGNADGATDGAVRAETMRARMRRVHRDWPTFATDSEVAAERAWVALTDDEREAAAAGLAAYVAETRRTGRTKFCSFSTYLAERRWERVTAGAASAAVSTHAAPAWGKAWAAARFAALAADPDPRCNMAPTRMQQQMIAAGTLSADEVRRAKLAAGGWPRVNTLDDNALNRARGTTVDAAVLALAERTEQVHRGSALWRAWAELHSQRGWPWFADAGRCAEWVYFPAREAGAGETVADVAAAADAFLEIVRGRA</sequence>
<evidence type="ECO:0000313" key="1">
    <source>
        <dbReference type="EMBL" id="NBN78692.1"/>
    </source>
</evidence>
<dbReference type="Proteomes" id="UP000586722">
    <property type="component" value="Unassembled WGS sequence"/>
</dbReference>
<gene>
    <name evidence="1" type="ORF">GWI72_10480</name>
</gene>
<name>A0A7X5J8N3_9HYPH</name>
<proteinExistence type="predicted"/>
<accession>A0A7X5J8N3</accession>
<dbReference type="Pfam" id="PF13730">
    <property type="entry name" value="HTH_36"/>
    <property type="match status" value="1"/>
</dbReference>
<dbReference type="RefSeq" id="WP_161708604.1">
    <property type="nucleotide sequence ID" value="NZ_JAABLQ010000001.1"/>
</dbReference>